<dbReference type="Pfam" id="PF10124">
    <property type="entry name" value="Mu-like_gpT"/>
    <property type="match status" value="1"/>
</dbReference>
<sequence length="304" mass="33989">MAIITPALLLALNTSIQKAFKDAYAQMSVDPFWKKVATLVPSTTSSNTYGWLQDFPQLREWIGDRVVKDMKSQGYEITNRLFEATLGVKRTAIEDDQYGHYSPIAAHMGQESAQHPDRLISDLMGQGTASLCYDGQNFFDVDHPVYANPDGTGAVTTVANYADGLEPAWYLLDTRKVLKPFIFQERTKPEMTMKMDPKTSDVVFTKDEFQWGIRYRCEAGFGFWQMAYCSRQPLTVANFEAARTAMRKVTADGGRPLGIAPNMIVVNADNQSAAEDIFAVRSLPNGGDNKHYNKVEIVVDDWAA</sequence>
<dbReference type="InterPro" id="IPR018774">
    <property type="entry name" value="Phage_Mu_GpT"/>
</dbReference>
<name>A0ABS8BS75_9RHOB</name>
<proteinExistence type="predicted"/>
<dbReference type="EMBL" id="JAJATZ010000002">
    <property type="protein sequence ID" value="MCB5198589.1"/>
    <property type="molecule type" value="Genomic_DNA"/>
</dbReference>
<feature type="domain" description="Bacteriophage Mu GpT" evidence="1">
    <location>
        <begin position="11"/>
        <end position="302"/>
    </location>
</feature>
<dbReference type="RefSeq" id="WP_226747503.1">
    <property type="nucleotide sequence ID" value="NZ_JAJATZ010000002.1"/>
</dbReference>
<dbReference type="Proteomes" id="UP001138961">
    <property type="component" value="Unassembled WGS sequence"/>
</dbReference>
<evidence type="ECO:0000313" key="2">
    <source>
        <dbReference type="EMBL" id="MCB5198589.1"/>
    </source>
</evidence>
<evidence type="ECO:0000259" key="1">
    <source>
        <dbReference type="Pfam" id="PF10124"/>
    </source>
</evidence>
<evidence type="ECO:0000313" key="3">
    <source>
        <dbReference type="Proteomes" id="UP001138961"/>
    </source>
</evidence>
<comment type="caution">
    <text evidence="2">The sequence shown here is derived from an EMBL/GenBank/DDBJ whole genome shotgun (WGS) entry which is preliminary data.</text>
</comment>
<keyword evidence="3" id="KW-1185">Reference proteome</keyword>
<reference evidence="2" key="1">
    <citation type="submission" date="2021-10" db="EMBL/GenBank/DDBJ databases">
        <title>Loktanella gaetbuli sp. nov., isolated from a tidal flat.</title>
        <authorList>
            <person name="Park S."/>
            <person name="Yoon J.-H."/>
        </authorList>
    </citation>
    <scope>NUCLEOTIDE SEQUENCE</scope>
    <source>
        <strain evidence="2">TSTF-M6</strain>
    </source>
</reference>
<accession>A0ABS8BS75</accession>
<protein>
    <submittedName>
        <fullName evidence="2">Mu-like prophage major head subunit gpT family protein</fullName>
    </submittedName>
</protein>
<organism evidence="2 3">
    <name type="scientific">Loktanella gaetbuli</name>
    <dbReference type="NCBI Taxonomy" id="2881335"/>
    <lineage>
        <taxon>Bacteria</taxon>
        <taxon>Pseudomonadati</taxon>
        <taxon>Pseudomonadota</taxon>
        <taxon>Alphaproteobacteria</taxon>
        <taxon>Rhodobacterales</taxon>
        <taxon>Roseobacteraceae</taxon>
        <taxon>Loktanella</taxon>
    </lineage>
</organism>
<gene>
    <name evidence="2" type="ORF">LGQ03_05000</name>
</gene>